<sequence>MTKTHIFVPCFIDQLYPQTAINMVTILKQVGCTVDYNPNQTCCGQPALNAGFWNEAYDVAKKFVADFANKEQVVCPSASCVGFIKNHYAKLLGTDVAASTLAHLQNHIYEFSEFLVDHCDLSNLTAQLEGKAMYHDACSALRECQIKEAPRLLLSKVKGLELVENPNSEVCCGFGGTFSTKFEPISVAMAEKKVEEALDLSVDYIISTDLSCLMHLQGYIEKKKIPLKTLHLADVLVGE</sequence>
<name>A0A6S6S9U2_9BACT</name>
<dbReference type="PANTHER" id="PTHR30296:SF0">
    <property type="entry name" value="LACTATE UTILIZATION PROTEIN A"/>
    <property type="match status" value="1"/>
</dbReference>
<dbReference type="AlphaFoldDB" id="A0A6S6S9U2"/>
<feature type="domain" description="Cysteine-rich" evidence="1">
    <location>
        <begin position="133"/>
        <end position="217"/>
    </location>
</feature>
<gene>
    <name evidence="2" type="ORF">HELGO_WM29433</name>
</gene>
<dbReference type="EMBL" id="CACVAQ010000032">
    <property type="protein sequence ID" value="CAA6799403.1"/>
    <property type="molecule type" value="Genomic_DNA"/>
</dbReference>
<protein>
    <submittedName>
        <fullName evidence="2">Predicted L-lactate dehydrogenase, Fe-S oxidoreductase subunit YkgE</fullName>
    </submittedName>
</protein>
<feature type="domain" description="Cysteine-rich" evidence="1">
    <location>
        <begin position="6"/>
        <end position="84"/>
    </location>
</feature>
<dbReference type="PANTHER" id="PTHR30296">
    <property type="entry name" value="UNCHARACTERIZED PROTEIN YKGE"/>
    <property type="match status" value="1"/>
</dbReference>
<dbReference type="GO" id="GO:0005829">
    <property type="term" value="C:cytosol"/>
    <property type="evidence" value="ECO:0007669"/>
    <property type="project" value="TreeGrafter"/>
</dbReference>
<dbReference type="Pfam" id="PF02754">
    <property type="entry name" value="CCG"/>
    <property type="match status" value="2"/>
</dbReference>
<dbReference type="InterPro" id="IPR004017">
    <property type="entry name" value="Cys_rich_dom"/>
</dbReference>
<evidence type="ECO:0000313" key="2">
    <source>
        <dbReference type="EMBL" id="CAA6799403.1"/>
    </source>
</evidence>
<dbReference type="GO" id="GO:0016491">
    <property type="term" value="F:oxidoreductase activity"/>
    <property type="evidence" value="ECO:0007669"/>
    <property type="project" value="UniProtKB-ARBA"/>
</dbReference>
<evidence type="ECO:0000259" key="1">
    <source>
        <dbReference type="Pfam" id="PF02754"/>
    </source>
</evidence>
<organism evidence="2">
    <name type="scientific">uncultured Aureispira sp</name>
    <dbReference type="NCBI Taxonomy" id="1331704"/>
    <lineage>
        <taxon>Bacteria</taxon>
        <taxon>Pseudomonadati</taxon>
        <taxon>Bacteroidota</taxon>
        <taxon>Saprospiria</taxon>
        <taxon>Saprospirales</taxon>
        <taxon>Saprospiraceae</taxon>
        <taxon>Aureispira</taxon>
        <taxon>environmental samples</taxon>
    </lineage>
</organism>
<reference evidence="2" key="1">
    <citation type="submission" date="2020-01" db="EMBL/GenBank/DDBJ databases">
        <authorList>
            <person name="Meier V. D."/>
            <person name="Meier V D."/>
        </authorList>
    </citation>
    <scope>NUCLEOTIDE SEQUENCE</scope>
    <source>
        <strain evidence="2">HLG_WM_MAG_10</strain>
    </source>
</reference>
<proteinExistence type="predicted"/>
<accession>A0A6S6S9U2</accession>